<sequence>VGFELFGTIYSSTQPFLSLQILTFRRMLEWQEWIFPVVEGGEFPHLQQFCIQRCPKLKKSLPRCLPPSIENFEISACPSLEARFPRLPSEDFFWLQDGNRMLLRRFDKRPPAPGLQDSNVV</sequence>
<accession>A0AAE0AUF4</accession>
<comment type="caution">
    <text evidence="1">The sequence shown here is derived from an EMBL/GenBank/DDBJ whole genome shotgun (WGS) entry which is preliminary data.</text>
</comment>
<name>A0AAE0AUF4_9ROSI</name>
<evidence type="ECO:0000313" key="1">
    <source>
        <dbReference type="EMBL" id="KAK3223804.1"/>
    </source>
</evidence>
<dbReference type="InterPro" id="IPR032675">
    <property type="entry name" value="LRR_dom_sf"/>
</dbReference>
<organism evidence="1 2">
    <name type="scientific">Dipteronia sinensis</name>
    <dbReference type="NCBI Taxonomy" id="43782"/>
    <lineage>
        <taxon>Eukaryota</taxon>
        <taxon>Viridiplantae</taxon>
        <taxon>Streptophyta</taxon>
        <taxon>Embryophyta</taxon>
        <taxon>Tracheophyta</taxon>
        <taxon>Spermatophyta</taxon>
        <taxon>Magnoliopsida</taxon>
        <taxon>eudicotyledons</taxon>
        <taxon>Gunneridae</taxon>
        <taxon>Pentapetalae</taxon>
        <taxon>rosids</taxon>
        <taxon>malvids</taxon>
        <taxon>Sapindales</taxon>
        <taxon>Sapindaceae</taxon>
        <taxon>Hippocastanoideae</taxon>
        <taxon>Acereae</taxon>
        <taxon>Dipteronia</taxon>
    </lineage>
</organism>
<dbReference type="AlphaFoldDB" id="A0AAE0AUF4"/>
<evidence type="ECO:0000313" key="2">
    <source>
        <dbReference type="Proteomes" id="UP001281410"/>
    </source>
</evidence>
<reference evidence="1" key="1">
    <citation type="journal article" date="2023" name="Plant J.">
        <title>Genome sequences and population genomics provide insights into the demographic history, inbreeding, and mutation load of two 'living fossil' tree species of Dipteronia.</title>
        <authorList>
            <person name="Feng Y."/>
            <person name="Comes H.P."/>
            <person name="Chen J."/>
            <person name="Zhu S."/>
            <person name="Lu R."/>
            <person name="Zhang X."/>
            <person name="Li P."/>
            <person name="Qiu J."/>
            <person name="Olsen K.M."/>
            <person name="Qiu Y."/>
        </authorList>
    </citation>
    <scope>NUCLEOTIDE SEQUENCE</scope>
    <source>
        <strain evidence="1">NBL</strain>
    </source>
</reference>
<proteinExistence type="predicted"/>
<dbReference type="Proteomes" id="UP001281410">
    <property type="component" value="Unassembled WGS sequence"/>
</dbReference>
<feature type="non-terminal residue" evidence="1">
    <location>
        <position position="1"/>
    </location>
</feature>
<dbReference type="Gene3D" id="3.80.10.10">
    <property type="entry name" value="Ribonuclease Inhibitor"/>
    <property type="match status" value="1"/>
</dbReference>
<protein>
    <submittedName>
        <fullName evidence="1">Uncharacterized protein</fullName>
    </submittedName>
</protein>
<keyword evidence="2" id="KW-1185">Reference proteome</keyword>
<dbReference type="EMBL" id="JANJYJ010000003">
    <property type="protein sequence ID" value="KAK3223804.1"/>
    <property type="molecule type" value="Genomic_DNA"/>
</dbReference>
<gene>
    <name evidence="1" type="ORF">Dsin_010829</name>
</gene>